<accession>A0ABQ9Z3D6</accession>
<gene>
    <name evidence="8" type="ORF">OUZ56_012540</name>
</gene>
<evidence type="ECO:0000256" key="3">
    <source>
        <dbReference type="ARBA" id="ARBA00022833"/>
    </source>
</evidence>
<keyword evidence="1" id="KW-0479">Metal-binding</keyword>
<dbReference type="PROSITE" id="PS50950">
    <property type="entry name" value="ZF_THAP"/>
    <property type="match status" value="1"/>
</dbReference>
<evidence type="ECO:0000256" key="4">
    <source>
        <dbReference type="ARBA" id="ARBA00023125"/>
    </source>
</evidence>
<keyword evidence="4 5" id="KW-0238">DNA-binding</keyword>
<feature type="coiled-coil region" evidence="6">
    <location>
        <begin position="276"/>
        <end position="303"/>
    </location>
</feature>
<organism evidence="8 9">
    <name type="scientific">Daphnia magna</name>
    <dbReference type="NCBI Taxonomy" id="35525"/>
    <lineage>
        <taxon>Eukaryota</taxon>
        <taxon>Metazoa</taxon>
        <taxon>Ecdysozoa</taxon>
        <taxon>Arthropoda</taxon>
        <taxon>Crustacea</taxon>
        <taxon>Branchiopoda</taxon>
        <taxon>Diplostraca</taxon>
        <taxon>Cladocera</taxon>
        <taxon>Anomopoda</taxon>
        <taxon>Daphniidae</taxon>
        <taxon>Daphnia</taxon>
    </lineage>
</organism>
<evidence type="ECO:0000256" key="2">
    <source>
        <dbReference type="ARBA" id="ARBA00022771"/>
    </source>
</evidence>
<keyword evidence="2 5" id="KW-0863">Zinc-finger</keyword>
<reference evidence="8 9" key="1">
    <citation type="journal article" date="2023" name="Nucleic Acids Res.">
        <title>The hologenome of Daphnia magna reveals possible DNA methylation and microbiome-mediated evolution of the host genome.</title>
        <authorList>
            <person name="Chaturvedi A."/>
            <person name="Li X."/>
            <person name="Dhandapani V."/>
            <person name="Marshall H."/>
            <person name="Kissane S."/>
            <person name="Cuenca-Cambronero M."/>
            <person name="Asole G."/>
            <person name="Calvet F."/>
            <person name="Ruiz-Romero M."/>
            <person name="Marangio P."/>
            <person name="Guigo R."/>
            <person name="Rago D."/>
            <person name="Mirbahai L."/>
            <person name="Eastwood N."/>
            <person name="Colbourne J.K."/>
            <person name="Zhou J."/>
            <person name="Mallon E."/>
            <person name="Orsini L."/>
        </authorList>
    </citation>
    <scope>NUCLEOTIDE SEQUENCE [LARGE SCALE GENOMIC DNA]</scope>
    <source>
        <strain evidence="8">LRV0_1</strain>
    </source>
</reference>
<dbReference type="EMBL" id="JAOYFB010000002">
    <property type="protein sequence ID" value="KAK4007383.1"/>
    <property type="molecule type" value="Genomic_DNA"/>
</dbReference>
<dbReference type="PANTHER" id="PTHR46927">
    <property type="entry name" value="AGAP005574-PA"/>
    <property type="match status" value="1"/>
</dbReference>
<proteinExistence type="predicted"/>
<name>A0ABQ9Z3D6_9CRUS</name>
<dbReference type="InterPro" id="IPR052224">
    <property type="entry name" value="THAP_domain_protein"/>
</dbReference>
<evidence type="ECO:0000313" key="8">
    <source>
        <dbReference type="EMBL" id="KAK4007383.1"/>
    </source>
</evidence>
<dbReference type="SMART" id="SM00980">
    <property type="entry name" value="THAP"/>
    <property type="match status" value="1"/>
</dbReference>
<keyword evidence="9" id="KW-1185">Reference proteome</keyword>
<dbReference type="SUPFAM" id="SSF57716">
    <property type="entry name" value="Glucocorticoid receptor-like (DNA-binding domain)"/>
    <property type="match status" value="1"/>
</dbReference>
<sequence length="320" mass="36690">MPAKCCIPNCKTGYSSNSKENAIKECLILFSTSNKELLVKWTKAVPRQDYVCIKHFEDTDVLKGYTHYVDGKPIFSPYKRFRLKPNAVPCIFPNLSHVPKKDKQPRQDNTSIPISINAELNSNEDEVDSITTVMTSTTIIIKENSKRTETTFQESTTDWGMELKKINFPKMWTYQQMVKGITLNKNALAYCLYGEGFTPKDLPNSITKVAELEQVIQTFENAKMCQEQEKSKVKQRCCYCDKLKAYVSKLLWKEKNQSLRKTVQLNMAIKNSKRILARKVTKLKGLKSEIASLQKSAKVTSKEVFEEYLSKLDEKCISSD</sequence>
<protein>
    <recommendedName>
        <fullName evidence="7">THAP-type domain-containing protein</fullName>
    </recommendedName>
</protein>
<evidence type="ECO:0000256" key="5">
    <source>
        <dbReference type="PROSITE-ProRule" id="PRU00309"/>
    </source>
</evidence>
<dbReference type="PANTHER" id="PTHR46927:SF3">
    <property type="entry name" value="THAP-TYPE DOMAIN-CONTAINING PROTEIN"/>
    <property type="match status" value="1"/>
</dbReference>
<comment type="caution">
    <text evidence="8">The sequence shown here is derived from an EMBL/GenBank/DDBJ whole genome shotgun (WGS) entry which is preliminary data.</text>
</comment>
<evidence type="ECO:0000259" key="7">
    <source>
        <dbReference type="PROSITE" id="PS50950"/>
    </source>
</evidence>
<dbReference type="InterPro" id="IPR006612">
    <property type="entry name" value="THAP_Znf"/>
</dbReference>
<evidence type="ECO:0000313" key="9">
    <source>
        <dbReference type="Proteomes" id="UP001234178"/>
    </source>
</evidence>
<evidence type="ECO:0000256" key="1">
    <source>
        <dbReference type="ARBA" id="ARBA00022723"/>
    </source>
</evidence>
<evidence type="ECO:0000256" key="6">
    <source>
        <dbReference type="SAM" id="Coils"/>
    </source>
</evidence>
<dbReference type="Pfam" id="PF05485">
    <property type="entry name" value="THAP"/>
    <property type="match status" value="1"/>
</dbReference>
<feature type="domain" description="THAP-type" evidence="7">
    <location>
        <begin position="1"/>
        <end position="92"/>
    </location>
</feature>
<dbReference type="Proteomes" id="UP001234178">
    <property type="component" value="Unassembled WGS sequence"/>
</dbReference>
<feature type="coiled-coil region" evidence="6">
    <location>
        <begin position="209"/>
        <end position="236"/>
    </location>
</feature>
<keyword evidence="6" id="KW-0175">Coiled coil</keyword>
<keyword evidence="3" id="KW-0862">Zinc</keyword>